<keyword evidence="7" id="KW-1185">Reference proteome</keyword>
<evidence type="ECO:0000313" key="6">
    <source>
        <dbReference type="EMBL" id="QUD90619.1"/>
    </source>
</evidence>
<evidence type="ECO:0000259" key="5">
    <source>
        <dbReference type="Pfam" id="PF00135"/>
    </source>
</evidence>
<gene>
    <name evidence="6" type="ORF">KCG34_12480</name>
</gene>
<dbReference type="InterPro" id="IPR019826">
    <property type="entry name" value="Carboxylesterase_B_AS"/>
</dbReference>
<dbReference type="Proteomes" id="UP000676409">
    <property type="component" value="Chromosome"/>
</dbReference>
<dbReference type="InterPro" id="IPR002018">
    <property type="entry name" value="CarbesteraseB"/>
</dbReference>
<dbReference type="AlphaFoldDB" id="A0A975G4G5"/>
<dbReference type="PROSITE" id="PS00122">
    <property type="entry name" value="CARBOXYLESTERASE_B_1"/>
    <property type="match status" value="1"/>
</dbReference>
<dbReference type="InterPro" id="IPR006311">
    <property type="entry name" value="TAT_signal"/>
</dbReference>
<dbReference type="RefSeq" id="WP_211940666.1">
    <property type="nucleotide sequence ID" value="NZ_CP073078.1"/>
</dbReference>
<protein>
    <recommendedName>
        <fullName evidence="3">Carboxylic ester hydrolase</fullName>
        <ecNumber evidence="3">3.1.1.-</ecNumber>
    </recommendedName>
</protein>
<dbReference type="EC" id="3.1.1.-" evidence="3"/>
<proteinExistence type="inferred from homology"/>
<dbReference type="PANTHER" id="PTHR43142:SF1">
    <property type="entry name" value="CARBOXYLIC ESTER HYDROLASE"/>
    <property type="match status" value="1"/>
</dbReference>
<dbReference type="GO" id="GO:0016787">
    <property type="term" value="F:hydrolase activity"/>
    <property type="evidence" value="ECO:0007669"/>
    <property type="project" value="UniProtKB-KW"/>
</dbReference>
<dbReference type="InterPro" id="IPR019819">
    <property type="entry name" value="Carboxylesterase_B_CS"/>
</dbReference>
<organism evidence="6 7">
    <name type="scientific">Phenylobacterium montanum</name>
    <dbReference type="NCBI Taxonomy" id="2823693"/>
    <lineage>
        <taxon>Bacteria</taxon>
        <taxon>Pseudomonadati</taxon>
        <taxon>Pseudomonadota</taxon>
        <taxon>Alphaproteobacteria</taxon>
        <taxon>Caulobacterales</taxon>
        <taxon>Caulobacteraceae</taxon>
        <taxon>Phenylobacterium</taxon>
    </lineage>
</organism>
<dbReference type="PANTHER" id="PTHR43142">
    <property type="entry name" value="CARBOXYLIC ESTER HYDROLASE"/>
    <property type="match status" value="1"/>
</dbReference>
<name>A0A975G4G5_9CAUL</name>
<dbReference type="PROSITE" id="PS51318">
    <property type="entry name" value="TAT"/>
    <property type="match status" value="1"/>
</dbReference>
<dbReference type="EMBL" id="CP073078">
    <property type="protein sequence ID" value="QUD90619.1"/>
    <property type="molecule type" value="Genomic_DNA"/>
</dbReference>
<keyword evidence="2 3" id="KW-0378">Hydrolase</keyword>
<sequence length="546" mass="58332">MSFVNPDRRTLFLGLGGALAAPALARAQADSPVATTARGRLRGLRERGVCVFRGIPYAGPVSGRDRRFKAPPPAPSWTGVRDATHLGAPAIQPVGGPGAEPPPSEDCLFLNIWTPAADGAQRPVMFYSHGGGFTVGSGGRAYQDGANLAREQDVVVVASNHRLGLFGYLYLGHLLGPEYEGNQGLQDLVAALAWVKENISAFGGDPDNVMIFGESGGGGKTACLYAMPGAAPYFNKASIESPIGPEDRTPEEATDSARRLMKALGLTDPRQLLDAPAAALLGYQTGGDAQLTPGAQNRSRPQADDSRAFWPFIDGRILPEVPFKTGAPLVSADKPLIIGGCRDEAVFFFLFGDKSVFRLDDAGLHERLKRVLGPGSDDWTAAFRRTRPTATPSQLFMAILTATPWRAHAVRIAETKAAQARASVYSYILNYASPARVPGTDFAMGSPHASDIAMKFDNVDAAAPGGGFGADSSEARRRCARNMSTLWGSFAHTGRPAAPGQPAWPAYTLPGRETLLIDAECRVESDPEGEERRFWQARPDAEQIRY</sequence>
<feature type="region of interest" description="Disordered" evidence="4">
    <location>
        <begin position="523"/>
        <end position="546"/>
    </location>
</feature>
<dbReference type="SUPFAM" id="SSF53474">
    <property type="entry name" value="alpha/beta-Hydrolases"/>
    <property type="match status" value="1"/>
</dbReference>
<reference evidence="6" key="1">
    <citation type="submission" date="2021-04" db="EMBL/GenBank/DDBJ databases">
        <title>The complete genome sequence of Caulobacter sp. S6.</title>
        <authorList>
            <person name="Tang Y."/>
            <person name="Ouyang W."/>
            <person name="Liu Q."/>
            <person name="Huang B."/>
            <person name="Guo Z."/>
            <person name="Lei P."/>
        </authorList>
    </citation>
    <scope>NUCLEOTIDE SEQUENCE</scope>
    <source>
        <strain evidence="6">S6</strain>
    </source>
</reference>
<evidence type="ECO:0000256" key="1">
    <source>
        <dbReference type="ARBA" id="ARBA00005964"/>
    </source>
</evidence>
<evidence type="ECO:0000256" key="4">
    <source>
        <dbReference type="SAM" id="MobiDB-lite"/>
    </source>
</evidence>
<dbReference type="Pfam" id="PF00135">
    <property type="entry name" value="COesterase"/>
    <property type="match status" value="1"/>
</dbReference>
<dbReference type="Gene3D" id="3.40.50.1820">
    <property type="entry name" value="alpha/beta hydrolase"/>
    <property type="match status" value="1"/>
</dbReference>
<evidence type="ECO:0000256" key="2">
    <source>
        <dbReference type="ARBA" id="ARBA00022801"/>
    </source>
</evidence>
<dbReference type="PROSITE" id="PS00941">
    <property type="entry name" value="CARBOXYLESTERASE_B_2"/>
    <property type="match status" value="1"/>
</dbReference>
<evidence type="ECO:0000313" key="7">
    <source>
        <dbReference type="Proteomes" id="UP000676409"/>
    </source>
</evidence>
<comment type="similarity">
    <text evidence="1 3">Belongs to the type-B carboxylesterase/lipase family.</text>
</comment>
<evidence type="ECO:0000256" key="3">
    <source>
        <dbReference type="RuleBase" id="RU361235"/>
    </source>
</evidence>
<dbReference type="InterPro" id="IPR029058">
    <property type="entry name" value="AB_hydrolase_fold"/>
</dbReference>
<accession>A0A975G4G5</accession>
<feature type="domain" description="Carboxylesterase type B" evidence="5">
    <location>
        <begin position="31"/>
        <end position="535"/>
    </location>
</feature>
<dbReference type="KEGG" id="caul:KCG34_12480"/>